<proteinExistence type="inferred from homology"/>
<dbReference type="PROSITE" id="PS00815">
    <property type="entry name" value="AIPM_HOMOCIT_SYNTH_1"/>
    <property type="match status" value="1"/>
</dbReference>
<dbReference type="InterPro" id="IPR050073">
    <property type="entry name" value="2-IPM_HCS-like"/>
</dbReference>
<feature type="domain" description="Pyruvate carboxyltransferase" evidence="10">
    <location>
        <begin position="4"/>
        <end position="267"/>
    </location>
</feature>
<evidence type="ECO:0000256" key="9">
    <source>
        <dbReference type="RuleBase" id="RU003523"/>
    </source>
</evidence>
<reference evidence="11 12" key="1">
    <citation type="journal article" date="2019" name="Nat. Microbiol.">
        <title>Mediterranean grassland soil C-N compound turnover is dependent on rainfall and depth, and is mediated by genomically divergent microorganisms.</title>
        <authorList>
            <person name="Diamond S."/>
            <person name="Andeer P.F."/>
            <person name="Li Z."/>
            <person name="Crits-Christoph A."/>
            <person name="Burstein D."/>
            <person name="Anantharaman K."/>
            <person name="Lane K.R."/>
            <person name="Thomas B.C."/>
            <person name="Pan C."/>
            <person name="Northen T.R."/>
            <person name="Banfield J.F."/>
        </authorList>
    </citation>
    <scope>NUCLEOTIDE SEQUENCE [LARGE SCALE GENOMIC DNA]</scope>
    <source>
        <strain evidence="11">WS_8</strain>
    </source>
</reference>
<evidence type="ECO:0000256" key="3">
    <source>
        <dbReference type="ARBA" id="ARBA00012973"/>
    </source>
</evidence>
<dbReference type="GO" id="GO:0009098">
    <property type="term" value="P:L-leucine biosynthetic process"/>
    <property type="evidence" value="ECO:0007669"/>
    <property type="project" value="UniProtKB-KW"/>
</dbReference>
<dbReference type="EMBL" id="VBOY01000022">
    <property type="protein sequence ID" value="TMQ67928.1"/>
    <property type="molecule type" value="Genomic_DNA"/>
</dbReference>
<evidence type="ECO:0000256" key="1">
    <source>
        <dbReference type="ARBA" id="ARBA00004689"/>
    </source>
</evidence>
<comment type="pathway">
    <text evidence="1">Amino-acid biosynthesis; L-leucine biosynthesis; L-leucine from 3-methyl-2-oxobutanoate: step 1/4.</text>
</comment>
<comment type="similarity">
    <text evidence="2">Belongs to the alpha-IPM synthase/homocitrate synthase family. LeuA type 1 subfamily.</text>
</comment>
<organism evidence="11 12">
    <name type="scientific">Eiseniibacteriota bacterium</name>
    <dbReference type="NCBI Taxonomy" id="2212470"/>
    <lineage>
        <taxon>Bacteria</taxon>
        <taxon>Candidatus Eiseniibacteriota</taxon>
    </lineage>
</organism>
<keyword evidence="6 9" id="KW-0808">Transferase</keyword>
<accession>A0A538TWF7</accession>
<protein>
    <recommendedName>
        <fullName evidence="3">2-isopropylmalate synthase</fullName>
        <ecNumber evidence="3">2.3.3.13</ecNumber>
    </recommendedName>
</protein>
<evidence type="ECO:0000256" key="4">
    <source>
        <dbReference type="ARBA" id="ARBA00022430"/>
    </source>
</evidence>
<dbReference type="EC" id="2.3.3.13" evidence="3"/>
<evidence type="ECO:0000313" key="11">
    <source>
        <dbReference type="EMBL" id="TMQ67928.1"/>
    </source>
</evidence>
<dbReference type="PANTHER" id="PTHR10277:SF9">
    <property type="entry name" value="2-ISOPROPYLMALATE SYNTHASE 1, CHLOROPLASTIC-RELATED"/>
    <property type="match status" value="1"/>
</dbReference>
<dbReference type="GO" id="GO:0003852">
    <property type="term" value="F:2-isopropylmalate synthase activity"/>
    <property type="evidence" value="ECO:0007669"/>
    <property type="project" value="UniProtKB-EC"/>
</dbReference>
<keyword evidence="5" id="KW-0028">Amino-acid biosynthesis</keyword>
<dbReference type="InterPro" id="IPR000891">
    <property type="entry name" value="PYR_CT"/>
</dbReference>
<name>A0A538TWF7_UNCEI</name>
<dbReference type="InterPro" id="IPR013785">
    <property type="entry name" value="Aldolase_TIM"/>
</dbReference>
<dbReference type="FunFam" id="1.10.238.260:FF:000001">
    <property type="entry name" value="2-isopropylmalate synthase"/>
    <property type="match status" value="1"/>
</dbReference>
<evidence type="ECO:0000256" key="2">
    <source>
        <dbReference type="ARBA" id="ARBA00009396"/>
    </source>
</evidence>
<evidence type="ECO:0000256" key="6">
    <source>
        <dbReference type="ARBA" id="ARBA00022679"/>
    </source>
</evidence>
<comment type="caution">
    <text evidence="11">The sequence shown here is derived from an EMBL/GenBank/DDBJ whole genome shotgun (WGS) entry which is preliminary data.</text>
</comment>
<dbReference type="InterPro" id="IPR054691">
    <property type="entry name" value="LeuA/HCS_post-cat"/>
</dbReference>
<dbReference type="FunFam" id="3.20.20.70:FF:000010">
    <property type="entry name" value="2-isopropylmalate synthase"/>
    <property type="match status" value="1"/>
</dbReference>
<dbReference type="CDD" id="cd07940">
    <property type="entry name" value="DRE_TIM_IPMS"/>
    <property type="match status" value="1"/>
</dbReference>
<dbReference type="PROSITE" id="PS50991">
    <property type="entry name" value="PYR_CT"/>
    <property type="match status" value="1"/>
</dbReference>
<dbReference type="Pfam" id="PF22617">
    <property type="entry name" value="HCS_D2"/>
    <property type="match status" value="1"/>
</dbReference>
<dbReference type="Gene3D" id="3.20.20.70">
    <property type="entry name" value="Aldolase class I"/>
    <property type="match status" value="1"/>
</dbReference>
<dbReference type="PANTHER" id="PTHR10277">
    <property type="entry name" value="HOMOCITRATE SYNTHASE-RELATED"/>
    <property type="match status" value="1"/>
</dbReference>
<dbReference type="PROSITE" id="PS00816">
    <property type="entry name" value="AIPM_HOMOCIT_SYNTH_2"/>
    <property type="match status" value="1"/>
</dbReference>
<evidence type="ECO:0000259" key="10">
    <source>
        <dbReference type="PROSITE" id="PS50991"/>
    </source>
</evidence>
<dbReference type="NCBIfam" id="NF002086">
    <property type="entry name" value="PRK00915.1-3"/>
    <property type="match status" value="1"/>
</dbReference>
<sequence>MRQIEIFDTTLRDGEQAPGAALTAAAKLEVARALAELGVDVIEAGFPAASEGEAAAVRQIAQDVRGVTMAALARANDADVDAAAKALAPAQRKRIHVFIGTSDIHLERKLRITPHECLLRVERAVRRAMEHADEIEFSAEDATRTDIHFLGTVYQVAAAAGARIMNIPDTVGYAQPDEFARTVLAIRGALTAYNGGIRVSVHCHNDLGLAVANTLAAIEVGASQAHVTMNGIGERGGNASLEETVMALRCRADWYGADTRVHTERIVPTSRLVSERTGIPVQPNKAVVGANAFAHASGVHQDGVIKDPRTYEIMTPQSVGWEARRIVVSKLSGRAGLAARLAELGVPLHGEELDNAYRLAMRRADEVHELDERDLITISAEARRKAVLAPATLPAAS</sequence>
<evidence type="ECO:0000256" key="8">
    <source>
        <dbReference type="ARBA" id="ARBA00023304"/>
    </source>
</evidence>
<dbReference type="SUPFAM" id="SSF51569">
    <property type="entry name" value="Aldolase"/>
    <property type="match status" value="1"/>
</dbReference>
<dbReference type="InterPro" id="IPR002034">
    <property type="entry name" value="AIPM/Hcit_synth_CS"/>
</dbReference>
<keyword evidence="8" id="KW-0100">Branched-chain amino acid biosynthesis</keyword>
<evidence type="ECO:0000313" key="12">
    <source>
        <dbReference type="Proteomes" id="UP000316609"/>
    </source>
</evidence>
<dbReference type="Proteomes" id="UP000316609">
    <property type="component" value="Unassembled WGS sequence"/>
</dbReference>
<keyword evidence="11" id="KW-0012">Acyltransferase</keyword>
<evidence type="ECO:0000256" key="7">
    <source>
        <dbReference type="ARBA" id="ARBA00023211"/>
    </source>
</evidence>
<keyword evidence="4" id="KW-0432">Leucine biosynthesis</keyword>
<dbReference type="Gene3D" id="1.10.238.260">
    <property type="match status" value="1"/>
</dbReference>
<dbReference type="Pfam" id="PF00682">
    <property type="entry name" value="HMGL-like"/>
    <property type="match status" value="1"/>
</dbReference>
<gene>
    <name evidence="11" type="ORF">E6K78_03040</name>
</gene>
<dbReference type="AlphaFoldDB" id="A0A538TWF7"/>
<evidence type="ECO:0000256" key="5">
    <source>
        <dbReference type="ARBA" id="ARBA00022605"/>
    </source>
</evidence>
<keyword evidence="7" id="KW-0464">Manganese</keyword>